<dbReference type="Proteomes" id="UP000266841">
    <property type="component" value="Unassembled WGS sequence"/>
</dbReference>
<dbReference type="InterPro" id="IPR009016">
    <property type="entry name" value="Fe_hydrogenase"/>
</dbReference>
<comment type="similarity">
    <text evidence="1">Belongs to the NARF family.</text>
</comment>
<evidence type="ECO:0000256" key="1">
    <source>
        <dbReference type="ARBA" id="ARBA00006596"/>
    </source>
</evidence>
<feature type="domain" description="Iron hydrogenase large subunit C-terminal" evidence="2">
    <location>
        <begin position="20"/>
        <end position="100"/>
    </location>
</feature>
<dbReference type="InterPro" id="IPR050340">
    <property type="entry name" value="Cytosolic_Fe-S_CAF"/>
</dbReference>
<dbReference type="OrthoDB" id="196505at2759"/>
<dbReference type="EMBL" id="AGNL01032062">
    <property type="protein sequence ID" value="EJK56229.1"/>
    <property type="molecule type" value="Genomic_DNA"/>
</dbReference>
<feature type="non-terminal residue" evidence="3">
    <location>
        <position position="105"/>
    </location>
</feature>
<organism evidence="3 4">
    <name type="scientific">Thalassiosira oceanica</name>
    <name type="common">Marine diatom</name>
    <dbReference type="NCBI Taxonomy" id="159749"/>
    <lineage>
        <taxon>Eukaryota</taxon>
        <taxon>Sar</taxon>
        <taxon>Stramenopiles</taxon>
        <taxon>Ochrophyta</taxon>
        <taxon>Bacillariophyta</taxon>
        <taxon>Coscinodiscophyceae</taxon>
        <taxon>Thalassiosirophycidae</taxon>
        <taxon>Thalassiosirales</taxon>
        <taxon>Thalassiosiraceae</taxon>
        <taxon>Thalassiosira</taxon>
    </lineage>
</organism>
<dbReference type="SUPFAM" id="SSF53920">
    <property type="entry name" value="Fe-only hydrogenase"/>
    <property type="match status" value="1"/>
</dbReference>
<sequence>MGPGDRPSADHASRIVAGPPRLPVLSSSCPGFVCLAEKTAPAAVSLLSSAKSPMAAAGALIKAASERGRRAGEGRRPEAPYHVAVMPCHDKKLEAGRDDLTWEGG</sequence>
<dbReference type="AlphaFoldDB" id="K0RUZ7"/>
<evidence type="ECO:0000259" key="2">
    <source>
        <dbReference type="Pfam" id="PF02906"/>
    </source>
</evidence>
<gene>
    <name evidence="3" type="ORF">THAOC_23927</name>
</gene>
<comment type="caution">
    <text evidence="3">The sequence shown here is derived from an EMBL/GenBank/DDBJ whole genome shotgun (WGS) entry which is preliminary data.</text>
</comment>
<dbReference type="PANTHER" id="PTHR11615">
    <property type="entry name" value="NITRATE, FORMATE, IRON DEHYDROGENASE"/>
    <property type="match status" value="1"/>
</dbReference>
<keyword evidence="4" id="KW-1185">Reference proteome</keyword>
<dbReference type="InterPro" id="IPR004108">
    <property type="entry name" value="Fe_hydrogenase_lsu_C"/>
</dbReference>
<name>K0RUZ7_THAOC</name>
<dbReference type="Gene3D" id="3.40.50.1780">
    <property type="match status" value="1"/>
</dbReference>
<dbReference type="eggNOG" id="KOG2439">
    <property type="taxonomic scope" value="Eukaryota"/>
</dbReference>
<evidence type="ECO:0000313" key="4">
    <source>
        <dbReference type="Proteomes" id="UP000266841"/>
    </source>
</evidence>
<accession>K0RUZ7</accession>
<protein>
    <recommendedName>
        <fullName evidence="2">Iron hydrogenase large subunit C-terminal domain-containing protein</fullName>
    </recommendedName>
</protein>
<evidence type="ECO:0000313" key="3">
    <source>
        <dbReference type="EMBL" id="EJK56229.1"/>
    </source>
</evidence>
<proteinExistence type="inferred from homology"/>
<dbReference type="Pfam" id="PF02906">
    <property type="entry name" value="Fe_hyd_lg_C"/>
    <property type="match status" value="1"/>
</dbReference>
<reference evidence="3 4" key="1">
    <citation type="journal article" date="2012" name="Genome Biol.">
        <title>Genome and low-iron response of an oceanic diatom adapted to chronic iron limitation.</title>
        <authorList>
            <person name="Lommer M."/>
            <person name="Specht M."/>
            <person name="Roy A.S."/>
            <person name="Kraemer L."/>
            <person name="Andreson R."/>
            <person name="Gutowska M.A."/>
            <person name="Wolf J."/>
            <person name="Bergner S.V."/>
            <person name="Schilhabel M.B."/>
            <person name="Klostermeier U.C."/>
            <person name="Beiko R.G."/>
            <person name="Rosenstiel P."/>
            <person name="Hippler M."/>
            <person name="Laroche J."/>
        </authorList>
    </citation>
    <scope>NUCLEOTIDE SEQUENCE [LARGE SCALE GENOMIC DNA]</scope>
    <source>
        <strain evidence="3 4">CCMP1005</strain>
    </source>
</reference>